<dbReference type="RefSeq" id="WP_068663131.1">
    <property type="nucleotide sequence ID" value="NZ_LYPB01000050.1"/>
</dbReference>
<comment type="caution">
    <text evidence="2">The sequence shown here is derived from an EMBL/GenBank/DDBJ whole genome shotgun (WGS) entry which is preliminary data.</text>
</comment>
<name>A0A198AHI1_9BACL</name>
<reference evidence="2 3" key="1">
    <citation type="submission" date="2016-05" db="EMBL/GenBank/DDBJ databases">
        <title>Paenibacillus sp. 1ZS3-15 nov., isolated from the rhizosphere soil.</title>
        <authorList>
            <person name="Zhang X.X."/>
            <person name="Zhang J."/>
        </authorList>
    </citation>
    <scope>NUCLEOTIDE SEQUENCE [LARGE SCALE GENOMIC DNA]</scope>
    <source>
        <strain evidence="2 3">1ZS3-15</strain>
    </source>
</reference>
<dbReference type="EMBL" id="LYPB01000050">
    <property type="protein sequence ID" value="OAS20501.1"/>
    <property type="molecule type" value="Genomic_DNA"/>
</dbReference>
<proteinExistence type="predicted"/>
<feature type="region of interest" description="Disordered" evidence="1">
    <location>
        <begin position="119"/>
        <end position="139"/>
    </location>
</feature>
<sequence>MQTNSSQWLRRMREKHRRLFWKRGLEDRFLVLQESGKIAHQFMKDGEGLVQGLRAGERTEQGLRAGERLEQGLRAGERVEQGLRAEERLEQGLRAGERVEQGLRAEERLEQGLRAGERVEQGLQAGERTEQGRRAGNQSNVICLEQRRSAASGSPHPPTIAELEADVWELRKQFILHIANRRNGKVRLQEVAAECNVNIRIAAEWLIRLSMEGMLSLVAGQRYSMTYLVKETGGAQK</sequence>
<gene>
    <name evidence="2" type="ORF">A8708_18205</name>
</gene>
<evidence type="ECO:0000256" key="1">
    <source>
        <dbReference type="SAM" id="MobiDB-lite"/>
    </source>
</evidence>
<accession>A0A198AHI1</accession>
<protein>
    <submittedName>
        <fullName evidence="2">Uncharacterized protein</fullName>
    </submittedName>
</protein>
<evidence type="ECO:0000313" key="3">
    <source>
        <dbReference type="Proteomes" id="UP000078454"/>
    </source>
</evidence>
<dbReference type="OrthoDB" id="2624852at2"/>
<evidence type="ECO:0000313" key="2">
    <source>
        <dbReference type="EMBL" id="OAS20501.1"/>
    </source>
</evidence>
<keyword evidence="3" id="KW-1185">Reference proteome</keyword>
<organism evidence="2 3">
    <name type="scientific">Paenibacillus oryzisoli</name>
    <dbReference type="NCBI Taxonomy" id="1850517"/>
    <lineage>
        <taxon>Bacteria</taxon>
        <taxon>Bacillati</taxon>
        <taxon>Bacillota</taxon>
        <taxon>Bacilli</taxon>
        <taxon>Bacillales</taxon>
        <taxon>Paenibacillaceae</taxon>
        <taxon>Paenibacillus</taxon>
    </lineage>
</organism>
<dbReference type="AlphaFoldDB" id="A0A198AHI1"/>
<dbReference type="STRING" id="1850517.A8708_18205"/>
<dbReference type="Proteomes" id="UP000078454">
    <property type="component" value="Unassembled WGS sequence"/>
</dbReference>